<evidence type="ECO:0000313" key="1">
    <source>
        <dbReference type="EMBL" id="QQV77095.1"/>
    </source>
</evidence>
<dbReference type="RefSeq" id="WP_202093253.1">
    <property type="nucleotide sequence ID" value="NZ_CP061035.1"/>
</dbReference>
<name>A0A974S4G4_9SPHN</name>
<dbReference type="EMBL" id="CP061035">
    <property type="protein sequence ID" value="QQV77095.1"/>
    <property type="molecule type" value="Genomic_DNA"/>
</dbReference>
<sequence length="58" mass="6605">MSLLAGYLTEFALYDFRTYRIKMFPERHKGVSGRIGNMLGKNPTVVVGKGSAWRLQEL</sequence>
<proteinExistence type="predicted"/>
<organism evidence="1 2">
    <name type="scientific">Sphingomonas aliaeris</name>
    <dbReference type="NCBI Taxonomy" id="2759526"/>
    <lineage>
        <taxon>Bacteria</taxon>
        <taxon>Pseudomonadati</taxon>
        <taxon>Pseudomonadota</taxon>
        <taxon>Alphaproteobacteria</taxon>
        <taxon>Sphingomonadales</taxon>
        <taxon>Sphingomonadaceae</taxon>
        <taxon>Sphingomonas</taxon>
    </lineage>
</organism>
<keyword evidence="2" id="KW-1185">Reference proteome</keyword>
<evidence type="ECO:0000313" key="2">
    <source>
        <dbReference type="Proteomes" id="UP000595894"/>
    </source>
</evidence>
<accession>A0A974S4G4</accession>
<dbReference type="AlphaFoldDB" id="A0A974S4G4"/>
<dbReference type="Proteomes" id="UP000595894">
    <property type="component" value="Chromosome"/>
</dbReference>
<gene>
    <name evidence="1" type="ORF">H5J25_17435</name>
</gene>
<dbReference type="KEGG" id="sari:H5J25_17435"/>
<protein>
    <submittedName>
        <fullName evidence="1">Uncharacterized protein</fullName>
    </submittedName>
</protein>
<reference evidence="2" key="1">
    <citation type="submission" date="2020-09" db="EMBL/GenBank/DDBJ databases">
        <title>Sphingomonas sp., a new species isolated from pork steak.</title>
        <authorList>
            <person name="Heidler von Heilborn D."/>
        </authorList>
    </citation>
    <scope>NUCLEOTIDE SEQUENCE [LARGE SCALE GENOMIC DNA]</scope>
</reference>